<dbReference type="SMART" id="SM00386">
    <property type="entry name" value="HAT"/>
    <property type="match status" value="7"/>
</dbReference>
<dbReference type="InterPro" id="IPR045243">
    <property type="entry name" value="Rna14-like"/>
</dbReference>
<feature type="compositionally biased region" description="Basic and acidic residues" evidence="4">
    <location>
        <begin position="685"/>
        <end position="694"/>
    </location>
</feature>
<comment type="function">
    <text evidence="3">Component of the cleavage factor IA (CFIA) complex, which is involved in the endonucleolytic cleavage during polyadenylation-dependent pre-mRNA 3'-end formation.</text>
</comment>
<evidence type="ECO:0000256" key="2">
    <source>
        <dbReference type="ARBA" id="ARBA00023242"/>
    </source>
</evidence>
<feature type="compositionally biased region" description="Basic and acidic residues" evidence="4">
    <location>
        <begin position="648"/>
        <end position="667"/>
    </location>
</feature>
<evidence type="ECO:0000313" key="7">
    <source>
        <dbReference type="Proteomes" id="UP001215280"/>
    </source>
</evidence>
<proteinExistence type="predicted"/>
<evidence type="ECO:0000256" key="1">
    <source>
        <dbReference type="ARBA" id="ARBA00022737"/>
    </source>
</evidence>
<feature type="domain" description="Suppressor of forked" evidence="5">
    <location>
        <begin position="8"/>
        <end position="585"/>
    </location>
</feature>
<keyword evidence="1" id="KW-0677">Repeat</keyword>
<feature type="region of interest" description="Disordered" evidence="4">
    <location>
        <begin position="778"/>
        <end position="802"/>
    </location>
</feature>
<keyword evidence="3" id="KW-0507">mRNA processing</keyword>
<organism evidence="6 7">
    <name type="scientific">Mycena maculata</name>
    <dbReference type="NCBI Taxonomy" id="230809"/>
    <lineage>
        <taxon>Eukaryota</taxon>
        <taxon>Fungi</taxon>
        <taxon>Dikarya</taxon>
        <taxon>Basidiomycota</taxon>
        <taxon>Agaricomycotina</taxon>
        <taxon>Agaricomycetes</taxon>
        <taxon>Agaricomycetidae</taxon>
        <taxon>Agaricales</taxon>
        <taxon>Marasmiineae</taxon>
        <taxon>Mycenaceae</taxon>
        <taxon>Mycena</taxon>
    </lineage>
</organism>
<dbReference type="Pfam" id="PF05843">
    <property type="entry name" value="Suf"/>
    <property type="match status" value="1"/>
</dbReference>
<dbReference type="InterPro" id="IPR008847">
    <property type="entry name" value="Suf"/>
</dbReference>
<dbReference type="GO" id="GO:0180010">
    <property type="term" value="P:co-transcriptional mRNA 3'-end processing, cleavage and polyadenylation pathway"/>
    <property type="evidence" value="ECO:0007669"/>
    <property type="project" value="UniProtKB-UniRule"/>
</dbReference>
<protein>
    <recommendedName>
        <fullName evidence="3">mRNA 3'-end-processing protein RNA14</fullName>
    </recommendedName>
</protein>
<dbReference type="AlphaFoldDB" id="A0AAD7I665"/>
<gene>
    <name evidence="6" type="ORF">DFH07DRAFT_987674</name>
</gene>
<sequence length="802" mass="90593">PPSDYDALLARLQESPHDPESWKRLVDLVETSGDLPRIRQTYNALLKQYPNTAAAQIAYIDHYLQKNDYSDAEELLNKYLRTSTSVELWRYYLTYVRRVNTGTGPTTREVVRKAFDFALNHIGQDRDSGSIWAEYIQFLDSAETTTTWETQQKMDSLRKVYHKAVQIPLDNIEKLWGDYEAFESGLNKITAKKFMQDLTPAYMQARTVLRQLSVHLQGLGTTGDQSKLFIPALPTFSPQERPLIGRWKAYLKWEESNPLEIEEKPTLNSRIQMVYRKATIRMRYYPEIWFMAYSWTASIGRNDEALTILKAGLEANPDSFALTYAYAEFLEKAELKKDQRDYAEVHAVYERFFGVLRANLARLTDAAAAAAAADSPVDEPSGDANGTNGNGNASANGAEAASAPAAVTQIQAELIDRKRQYSNAWINYMRFARRAQGHKACRDAFGKARKEEYIGWEVYEAAALTEYRCNLDDGRMVASRIFETGMKKFATDVAFVLSHLSFLLTVNDENNARALFERVIGTFTPQEAKPIWERWSRSQYQYDDLEAVLELERRMAEVYPNDAPIKRFAQRHTYHSIDAIADHDLGFAKARKLSTPAPRLEGTPSYPPFPNGNSINNGNGNSNGTLGPSASTLSIPNPNPNKRPPPPPDRKRENEYKRARPDDRPERGGNNNRRYGSPPPQSSAWERDRERDTKPPPPKPVTLPPVLHRFIAQLPPAESFNGPVFNVDNLMDKLRTAVMPSTSARVRSPPPPPRSGTRSLCFSLGQCIEEYRLLAGRPPPDYGPYQGPGSMPTRGGGGRGRY</sequence>
<dbReference type="PANTHER" id="PTHR19980:SF0">
    <property type="entry name" value="CLEAVAGE STIMULATION FACTOR SUBUNIT 3"/>
    <property type="match status" value="1"/>
</dbReference>
<keyword evidence="3" id="KW-0963">Cytoplasm</keyword>
<feature type="compositionally biased region" description="Pro residues" evidence="4">
    <location>
        <begin position="637"/>
        <end position="647"/>
    </location>
</feature>
<keyword evidence="7" id="KW-1185">Reference proteome</keyword>
<name>A0AAD7I665_9AGAR</name>
<dbReference type="PANTHER" id="PTHR19980">
    <property type="entry name" value="RNA CLEAVAGE STIMULATION FACTOR"/>
    <property type="match status" value="1"/>
</dbReference>
<dbReference type="InterPro" id="IPR003107">
    <property type="entry name" value="HAT"/>
</dbReference>
<comment type="subcellular location">
    <subcellularLocation>
        <location evidence="3">Nucleus</location>
    </subcellularLocation>
    <subcellularLocation>
        <location evidence="3">Cytoplasm</location>
    </subcellularLocation>
    <text evidence="3">Nucleus and/or cytoplasm.</text>
</comment>
<feature type="non-terminal residue" evidence="6">
    <location>
        <position position="802"/>
    </location>
</feature>
<evidence type="ECO:0000256" key="3">
    <source>
        <dbReference type="RuleBase" id="RU369035"/>
    </source>
</evidence>
<evidence type="ECO:0000256" key="4">
    <source>
        <dbReference type="SAM" id="MobiDB-lite"/>
    </source>
</evidence>
<evidence type="ECO:0000259" key="5">
    <source>
        <dbReference type="Pfam" id="PF05843"/>
    </source>
</evidence>
<dbReference type="Gene3D" id="1.25.40.1040">
    <property type="match status" value="1"/>
</dbReference>
<feature type="region of interest" description="Disordered" evidence="4">
    <location>
        <begin position="374"/>
        <end position="397"/>
    </location>
</feature>
<evidence type="ECO:0000313" key="6">
    <source>
        <dbReference type="EMBL" id="KAJ7735126.1"/>
    </source>
</evidence>
<dbReference type="GO" id="GO:0003729">
    <property type="term" value="F:mRNA binding"/>
    <property type="evidence" value="ECO:0007669"/>
    <property type="project" value="TreeGrafter"/>
</dbReference>
<dbReference type="GO" id="GO:0005737">
    <property type="term" value="C:cytoplasm"/>
    <property type="evidence" value="ECO:0007669"/>
    <property type="project" value="UniProtKB-SubCell"/>
</dbReference>
<feature type="compositionally biased region" description="Low complexity" evidence="4">
    <location>
        <begin position="382"/>
        <end position="397"/>
    </location>
</feature>
<feature type="compositionally biased region" description="Low complexity" evidence="4">
    <location>
        <begin position="611"/>
        <end position="624"/>
    </location>
</feature>
<dbReference type="GO" id="GO:0005634">
    <property type="term" value="C:nucleus"/>
    <property type="evidence" value="ECO:0007669"/>
    <property type="project" value="UniProtKB-SubCell"/>
</dbReference>
<dbReference type="InterPro" id="IPR011990">
    <property type="entry name" value="TPR-like_helical_dom_sf"/>
</dbReference>
<reference evidence="6" key="1">
    <citation type="submission" date="2023-03" db="EMBL/GenBank/DDBJ databases">
        <title>Massive genome expansion in bonnet fungi (Mycena s.s.) driven by repeated elements and novel gene families across ecological guilds.</title>
        <authorList>
            <consortium name="Lawrence Berkeley National Laboratory"/>
            <person name="Harder C.B."/>
            <person name="Miyauchi S."/>
            <person name="Viragh M."/>
            <person name="Kuo A."/>
            <person name="Thoen E."/>
            <person name="Andreopoulos B."/>
            <person name="Lu D."/>
            <person name="Skrede I."/>
            <person name="Drula E."/>
            <person name="Henrissat B."/>
            <person name="Morin E."/>
            <person name="Kohler A."/>
            <person name="Barry K."/>
            <person name="LaButti K."/>
            <person name="Morin E."/>
            <person name="Salamov A."/>
            <person name="Lipzen A."/>
            <person name="Mereny Z."/>
            <person name="Hegedus B."/>
            <person name="Baldrian P."/>
            <person name="Stursova M."/>
            <person name="Weitz H."/>
            <person name="Taylor A."/>
            <person name="Grigoriev I.V."/>
            <person name="Nagy L.G."/>
            <person name="Martin F."/>
            <person name="Kauserud H."/>
        </authorList>
    </citation>
    <scope>NUCLEOTIDE SEQUENCE</scope>
    <source>
        <strain evidence="6">CBHHK188m</strain>
    </source>
</reference>
<feature type="compositionally biased region" description="Polar residues" evidence="4">
    <location>
        <begin position="625"/>
        <end position="635"/>
    </location>
</feature>
<dbReference type="EMBL" id="JARJLG010000157">
    <property type="protein sequence ID" value="KAJ7735126.1"/>
    <property type="molecule type" value="Genomic_DNA"/>
</dbReference>
<comment type="caution">
    <text evidence="6">The sequence shown here is derived from an EMBL/GenBank/DDBJ whole genome shotgun (WGS) entry which is preliminary data.</text>
</comment>
<dbReference type="SUPFAM" id="SSF48452">
    <property type="entry name" value="TPR-like"/>
    <property type="match status" value="2"/>
</dbReference>
<feature type="region of interest" description="Disordered" evidence="4">
    <location>
        <begin position="596"/>
        <end position="704"/>
    </location>
</feature>
<accession>A0AAD7I665</accession>
<dbReference type="Proteomes" id="UP001215280">
    <property type="component" value="Unassembled WGS sequence"/>
</dbReference>
<keyword evidence="2 3" id="KW-0539">Nucleus</keyword>